<evidence type="ECO:0000313" key="1">
    <source>
        <dbReference type="EMBL" id="MBC8573028.1"/>
    </source>
</evidence>
<dbReference type="InterPro" id="IPR012334">
    <property type="entry name" value="Pectin_lyas_fold"/>
</dbReference>
<gene>
    <name evidence="1" type="ORF">H8716_08030</name>
</gene>
<accession>A0ABR7NBD1</accession>
<proteinExistence type="predicted"/>
<organism evidence="1 2">
    <name type="scientific">Jingyaoa shaoxingensis</name>
    <dbReference type="NCBI Taxonomy" id="2763671"/>
    <lineage>
        <taxon>Bacteria</taxon>
        <taxon>Bacillati</taxon>
        <taxon>Bacillota</taxon>
        <taxon>Clostridia</taxon>
        <taxon>Lachnospirales</taxon>
        <taxon>Lachnospiraceae</taxon>
        <taxon>Jingyaoa</taxon>
    </lineage>
</organism>
<comment type="caution">
    <text evidence="1">The sequence shown here is derived from an EMBL/GenBank/DDBJ whole genome shotgun (WGS) entry which is preliminary data.</text>
</comment>
<protein>
    <submittedName>
        <fullName evidence="1">Polyhydroxyalkanoate depolymerase</fullName>
    </submittedName>
</protein>
<dbReference type="Proteomes" id="UP000657421">
    <property type="component" value="Unassembled WGS sequence"/>
</dbReference>
<dbReference type="EMBL" id="JACRSZ010000007">
    <property type="protein sequence ID" value="MBC8573028.1"/>
    <property type="molecule type" value="Genomic_DNA"/>
</dbReference>
<dbReference type="Gene3D" id="2.160.20.10">
    <property type="entry name" value="Single-stranded right-handed beta-helix, Pectin lyase-like"/>
    <property type="match status" value="1"/>
</dbReference>
<dbReference type="InterPro" id="IPR011050">
    <property type="entry name" value="Pectin_lyase_fold/virulence"/>
</dbReference>
<name>A0ABR7NBD1_9FIRM</name>
<dbReference type="SUPFAM" id="SSF51126">
    <property type="entry name" value="Pectin lyase-like"/>
    <property type="match status" value="1"/>
</dbReference>
<reference evidence="1 2" key="1">
    <citation type="submission" date="2020-08" db="EMBL/GenBank/DDBJ databases">
        <title>Genome public.</title>
        <authorList>
            <person name="Liu C."/>
            <person name="Sun Q."/>
        </authorList>
    </citation>
    <scope>NUCLEOTIDE SEQUENCE [LARGE SCALE GENOMIC DNA]</scope>
    <source>
        <strain evidence="1 2">NSJ-46</strain>
    </source>
</reference>
<sequence length="436" mass="48905">MKMQYRTYYVSSETGNDCYDGLSKTTPFATLKRLQQCKLYPGDQILLECGSVFEDQYLHISDSGSKELPIEIGAYGNGALPKIHANGTGIWYQDYGMPLDSPTHVYRGNVSSAILLYDAQYIWIHDLEITNQEPFTTMDAYCAPDKMDRTGVAVVAQNGGTLHGIHLSNLMIHDVNGNVYNKHMNNGGIYMTALKPENEKVTGVARFDGVLVEDCSVWRVSRWGIAVGYTYQHARFTGAELAEETFLQYGQEHILLRNNYVKEAGGDAITPMYALRPVTEHNSADSCACEMNDHVYRHPGERMGKVAAGIWSWKCKDAVFRYNEVRDMKLNQDGMAYDADSGDGTLYEYNYSSQNEGGCVMFCLEEAIHNTFRYNVSVDDLGGILSPSGNPDAYVAENEFYVRRGVPLLRNQMSDGRITLEKNKITMIENENGGQR</sequence>
<evidence type="ECO:0000313" key="2">
    <source>
        <dbReference type="Proteomes" id="UP000657421"/>
    </source>
</evidence>
<keyword evidence="2" id="KW-1185">Reference proteome</keyword>